<dbReference type="Proteomes" id="UP001378592">
    <property type="component" value="Unassembled WGS sequence"/>
</dbReference>
<evidence type="ECO:0000313" key="1">
    <source>
        <dbReference type="EMBL" id="KAK7871177.1"/>
    </source>
</evidence>
<dbReference type="AlphaFoldDB" id="A0AAN9W0A1"/>
<organism evidence="1 2">
    <name type="scientific">Gryllus longicercus</name>
    <dbReference type="NCBI Taxonomy" id="2509291"/>
    <lineage>
        <taxon>Eukaryota</taxon>
        <taxon>Metazoa</taxon>
        <taxon>Ecdysozoa</taxon>
        <taxon>Arthropoda</taxon>
        <taxon>Hexapoda</taxon>
        <taxon>Insecta</taxon>
        <taxon>Pterygota</taxon>
        <taxon>Neoptera</taxon>
        <taxon>Polyneoptera</taxon>
        <taxon>Orthoptera</taxon>
        <taxon>Ensifera</taxon>
        <taxon>Gryllidea</taxon>
        <taxon>Grylloidea</taxon>
        <taxon>Gryllidae</taxon>
        <taxon>Gryllinae</taxon>
        <taxon>Gryllus</taxon>
    </lineage>
</organism>
<comment type="caution">
    <text evidence="1">The sequence shown here is derived from an EMBL/GenBank/DDBJ whole genome shotgun (WGS) entry which is preliminary data.</text>
</comment>
<gene>
    <name evidence="1" type="ORF">R5R35_002417</name>
</gene>
<reference evidence="1 2" key="1">
    <citation type="submission" date="2024-03" db="EMBL/GenBank/DDBJ databases">
        <title>The genome assembly and annotation of the cricket Gryllus longicercus Weissman &amp; Gray.</title>
        <authorList>
            <person name="Szrajer S."/>
            <person name="Gray D."/>
            <person name="Ylla G."/>
        </authorList>
    </citation>
    <scope>NUCLEOTIDE SEQUENCE [LARGE SCALE GENOMIC DNA]</scope>
    <source>
        <strain evidence="1">DAG 2021-001</strain>
        <tissue evidence="1">Whole body minus gut</tissue>
    </source>
</reference>
<name>A0AAN9W0A1_9ORTH</name>
<evidence type="ECO:0000313" key="2">
    <source>
        <dbReference type="Proteomes" id="UP001378592"/>
    </source>
</evidence>
<dbReference type="EMBL" id="JAZDUA010000043">
    <property type="protein sequence ID" value="KAK7871177.1"/>
    <property type="molecule type" value="Genomic_DNA"/>
</dbReference>
<sequence>MADRPLGANAVIAKELPCRALPVACAVLRVADATSTRRRRSFGSEIAIAVGATRAHLGTLLDLCNRLLHRRMRQVLMMSLSKLITTKANTIRMQVLAFVFETLISDVNHLPLSTIPPSPEAKNAREDCTPAGVAIGRRWKAPPGVGVLSRSVHRDPSGAFASRRRAALCGAAECTGARQDGIGAIAGLVWRRPLHAGGESRSPLISERGSRRRLFAKRVTLHLVRIKLGLRVYY</sequence>
<protein>
    <submittedName>
        <fullName evidence="1">Uncharacterized protein</fullName>
    </submittedName>
</protein>
<accession>A0AAN9W0A1</accession>
<proteinExistence type="predicted"/>
<keyword evidence="2" id="KW-1185">Reference proteome</keyword>